<gene>
    <name evidence="1" type="ORF">N5A56_010765</name>
</gene>
<comment type="caution">
    <text evidence="1">The sequence shown here is derived from an EMBL/GenBank/DDBJ whole genome shotgun (WGS) entry which is preliminary data.</text>
</comment>
<keyword evidence="2" id="KW-1185">Reference proteome</keyword>
<evidence type="ECO:0000313" key="1">
    <source>
        <dbReference type="EMBL" id="MDD7914867.1"/>
    </source>
</evidence>
<dbReference type="EMBL" id="JAOSLC020000003">
    <property type="protein sequence ID" value="MDD7914867.1"/>
    <property type="molecule type" value="Genomic_DNA"/>
</dbReference>
<evidence type="ECO:0008006" key="3">
    <source>
        <dbReference type="Google" id="ProtNLM"/>
    </source>
</evidence>
<organism evidence="1 2">
    <name type="scientific">Polaribacter ponticola</name>
    <dbReference type="NCBI Taxonomy" id="2978475"/>
    <lineage>
        <taxon>Bacteria</taxon>
        <taxon>Pseudomonadati</taxon>
        <taxon>Bacteroidota</taxon>
        <taxon>Flavobacteriia</taxon>
        <taxon>Flavobacteriales</taxon>
        <taxon>Flavobacteriaceae</taxon>
    </lineage>
</organism>
<accession>A0ABT5SC68</accession>
<name>A0ABT5SC68_9FLAO</name>
<proteinExistence type="predicted"/>
<dbReference type="Proteomes" id="UP001151478">
    <property type="component" value="Unassembled WGS sequence"/>
</dbReference>
<evidence type="ECO:0000313" key="2">
    <source>
        <dbReference type="Proteomes" id="UP001151478"/>
    </source>
</evidence>
<reference evidence="1" key="1">
    <citation type="submission" date="2023-02" db="EMBL/GenBank/DDBJ databases">
        <title>Polaribacter ponticola sp. nov., isolated from seawater.</title>
        <authorList>
            <person name="Baek J.H."/>
            <person name="Kim J.M."/>
            <person name="Choi D.G."/>
            <person name="Jeon C.O."/>
        </authorList>
    </citation>
    <scope>NUCLEOTIDE SEQUENCE</scope>
    <source>
        <strain evidence="1">MSW5</strain>
    </source>
</reference>
<protein>
    <recommendedName>
        <fullName evidence="3">Cytochrome c domain-containing protein</fullName>
    </recommendedName>
</protein>
<sequence length="110" mass="12373">MYKQSEMAALMLKMYAVNLENKALILEGKVPNSIPEEFVNIHTAKLTDPSDRNAAFKGFSDFYLKTYEQVTTTNKDSLSVKHNNTINSCIACHKTTCIGPIPKIKKLLIH</sequence>
<dbReference type="RefSeq" id="WP_265725460.1">
    <property type="nucleotide sequence ID" value="NZ_JAOSLC020000003.1"/>
</dbReference>